<accession>A0A7S4UAL9</accession>
<dbReference type="AlphaFoldDB" id="A0A7S4UAL9"/>
<reference evidence="1" key="1">
    <citation type="submission" date="2021-01" db="EMBL/GenBank/DDBJ databases">
        <authorList>
            <person name="Corre E."/>
            <person name="Pelletier E."/>
            <person name="Niang G."/>
            <person name="Scheremetjew M."/>
            <person name="Finn R."/>
            <person name="Kale V."/>
            <person name="Holt S."/>
            <person name="Cochrane G."/>
            <person name="Meng A."/>
            <person name="Brown T."/>
            <person name="Cohen L."/>
        </authorList>
    </citation>
    <scope>NUCLEOTIDE SEQUENCE</scope>
    <source>
        <strain evidence="1">CCMP 2712</strain>
    </source>
</reference>
<sequence length="126" mass="14188">MILLVTWHTTISHQSMVQGAYSMWLPLPVAAKGSLVRQTIEIYHKMPRCPSSTSSNRSECLFSDHPPPPRYRLTILAYHRVPALRPCPSDTPTPCNNHRSSEERGVVNIPIVFFCAVKLMGEGFLL</sequence>
<evidence type="ECO:0000313" key="1">
    <source>
        <dbReference type="EMBL" id="CAE2329296.1"/>
    </source>
</evidence>
<proteinExistence type="predicted"/>
<organism evidence="1">
    <name type="scientific">Guillardia theta</name>
    <name type="common">Cryptophyte</name>
    <name type="synonym">Cryptomonas phi</name>
    <dbReference type="NCBI Taxonomy" id="55529"/>
    <lineage>
        <taxon>Eukaryota</taxon>
        <taxon>Cryptophyceae</taxon>
        <taxon>Pyrenomonadales</taxon>
        <taxon>Geminigeraceae</taxon>
        <taxon>Guillardia</taxon>
    </lineage>
</organism>
<protein>
    <submittedName>
        <fullName evidence="1">Uncharacterized protein</fullName>
    </submittedName>
</protein>
<gene>
    <name evidence="1" type="ORF">GTHE00462_LOCUS32194</name>
</gene>
<dbReference type="EMBL" id="HBKN01041184">
    <property type="protein sequence ID" value="CAE2329296.1"/>
    <property type="molecule type" value="Transcribed_RNA"/>
</dbReference>
<name>A0A7S4UAL9_GUITH</name>